<dbReference type="Pfam" id="PF13197">
    <property type="entry name" value="DUF4013"/>
    <property type="match status" value="1"/>
</dbReference>
<keyword evidence="1" id="KW-1133">Transmembrane helix</keyword>
<feature type="transmembrane region" description="Helical" evidence="1">
    <location>
        <begin position="160"/>
        <end position="183"/>
    </location>
</feature>
<name>A0ABD5RL38_9EURY</name>
<sequence>MTRTLDHFSYPVRGAHRGDALVAAWALVLAHGIVPFVPLLPLVGVLLRVLVRSAGGGDDPPSVLDAPVDLLRRSVGAALVALVYVGPPLAFLVGMVEVVSGSGGVEGGSFPVLAAATVGGIAMLVATYLLPVALASYVASGSLRAAFDRTRLRRGARSGSYLLGWLVAVVALDAGLLLAGWLGGATVRGVLGALVVAYSLVVAARLVGAGLSSSGLVDGGGPSTSRR</sequence>
<reference evidence="2 3" key="1">
    <citation type="journal article" date="2019" name="Int. J. Syst. Evol. Microbiol.">
        <title>The Global Catalogue of Microorganisms (GCM) 10K type strain sequencing project: providing services to taxonomists for standard genome sequencing and annotation.</title>
        <authorList>
            <consortium name="The Broad Institute Genomics Platform"/>
            <consortium name="The Broad Institute Genome Sequencing Center for Infectious Disease"/>
            <person name="Wu L."/>
            <person name="Ma J."/>
        </authorList>
    </citation>
    <scope>NUCLEOTIDE SEQUENCE [LARGE SCALE GENOMIC DNA]</scope>
    <source>
        <strain evidence="2 3">CGMCC 1.12543</strain>
    </source>
</reference>
<dbReference type="EMBL" id="JBHSQH010000001">
    <property type="protein sequence ID" value="MFC5971332.1"/>
    <property type="molecule type" value="Genomic_DNA"/>
</dbReference>
<dbReference type="InterPro" id="IPR025098">
    <property type="entry name" value="DUF4013"/>
</dbReference>
<protein>
    <submittedName>
        <fullName evidence="2">DUF4013 domain-containing protein</fullName>
    </submittedName>
</protein>
<proteinExistence type="predicted"/>
<accession>A0ABD5RL38</accession>
<feature type="transmembrane region" description="Helical" evidence="1">
    <location>
        <begin position="113"/>
        <end position="139"/>
    </location>
</feature>
<organism evidence="2 3">
    <name type="scientific">Halomarina salina</name>
    <dbReference type="NCBI Taxonomy" id="1872699"/>
    <lineage>
        <taxon>Archaea</taxon>
        <taxon>Methanobacteriati</taxon>
        <taxon>Methanobacteriota</taxon>
        <taxon>Stenosarchaea group</taxon>
        <taxon>Halobacteria</taxon>
        <taxon>Halobacteriales</taxon>
        <taxon>Natronomonadaceae</taxon>
        <taxon>Halomarina</taxon>
    </lineage>
</organism>
<dbReference type="Proteomes" id="UP001596099">
    <property type="component" value="Unassembled WGS sequence"/>
</dbReference>
<feature type="transmembrane region" description="Helical" evidence="1">
    <location>
        <begin position="189"/>
        <end position="207"/>
    </location>
</feature>
<evidence type="ECO:0000256" key="1">
    <source>
        <dbReference type="SAM" id="Phobius"/>
    </source>
</evidence>
<keyword evidence="3" id="KW-1185">Reference proteome</keyword>
<keyword evidence="1" id="KW-0472">Membrane</keyword>
<keyword evidence="1" id="KW-0812">Transmembrane</keyword>
<gene>
    <name evidence="2" type="ORF">ACFPYI_08330</name>
</gene>
<feature type="transmembrane region" description="Helical" evidence="1">
    <location>
        <begin position="70"/>
        <end position="93"/>
    </location>
</feature>
<dbReference type="RefSeq" id="WP_247414235.1">
    <property type="nucleotide sequence ID" value="NZ_JALLGW010000001.1"/>
</dbReference>
<evidence type="ECO:0000313" key="2">
    <source>
        <dbReference type="EMBL" id="MFC5971332.1"/>
    </source>
</evidence>
<evidence type="ECO:0000313" key="3">
    <source>
        <dbReference type="Proteomes" id="UP001596099"/>
    </source>
</evidence>
<dbReference type="AlphaFoldDB" id="A0ABD5RL38"/>
<comment type="caution">
    <text evidence="2">The sequence shown here is derived from an EMBL/GenBank/DDBJ whole genome shotgun (WGS) entry which is preliminary data.</text>
</comment>
<feature type="transmembrane region" description="Helical" evidence="1">
    <location>
        <begin position="20"/>
        <end position="50"/>
    </location>
</feature>